<comment type="similarity">
    <text evidence="2">Belongs to the complex I NDUFB10 subunit family.</text>
</comment>
<keyword evidence="9" id="KW-0472">Membrane</keyword>
<evidence type="ECO:0000256" key="2">
    <source>
        <dbReference type="ARBA" id="ARBA00008317"/>
    </source>
</evidence>
<comment type="subcellular location">
    <subcellularLocation>
        <location evidence="1">Mitochondrion inner membrane</location>
        <topology evidence="1">Peripheral membrane protein</topology>
        <orientation evidence="1">Matrix side</orientation>
    </subcellularLocation>
</comment>
<dbReference type="Pfam" id="PF10249">
    <property type="entry name" value="NDUFB10"/>
    <property type="match status" value="1"/>
</dbReference>
<dbReference type="EMBL" id="OV696694">
    <property type="protein sequence ID" value="CAH1273243.1"/>
    <property type="molecule type" value="Genomic_DNA"/>
</dbReference>
<keyword evidence="5" id="KW-0679">Respiratory chain</keyword>
<dbReference type="GO" id="GO:0045271">
    <property type="term" value="C:respiratory chain complex I"/>
    <property type="evidence" value="ECO:0007669"/>
    <property type="project" value="UniProtKB-ARBA"/>
</dbReference>
<dbReference type="GO" id="GO:0005743">
    <property type="term" value="C:mitochondrial inner membrane"/>
    <property type="evidence" value="ECO:0007669"/>
    <property type="project" value="UniProtKB-SubCell"/>
</dbReference>
<dbReference type="InterPro" id="IPR019377">
    <property type="entry name" value="NADH_UbQ_OxRdtase_su10"/>
</dbReference>
<dbReference type="PANTHER" id="PTHR13094:SF1">
    <property type="entry name" value="NADH DEHYDROGENASE [UBIQUINONE] 1 BETA SUBCOMPLEX SUBUNIT 10"/>
    <property type="match status" value="1"/>
</dbReference>
<evidence type="ECO:0000256" key="1">
    <source>
        <dbReference type="ARBA" id="ARBA00004443"/>
    </source>
</evidence>
<evidence type="ECO:0000256" key="10">
    <source>
        <dbReference type="ARBA" id="ARBA00024857"/>
    </source>
</evidence>
<organism evidence="13 14">
    <name type="scientific">Branchiostoma lanceolatum</name>
    <name type="common">Common lancelet</name>
    <name type="synonym">Amphioxus lanceolatum</name>
    <dbReference type="NCBI Taxonomy" id="7740"/>
    <lineage>
        <taxon>Eukaryota</taxon>
        <taxon>Metazoa</taxon>
        <taxon>Chordata</taxon>
        <taxon>Cephalochordata</taxon>
        <taxon>Leptocardii</taxon>
        <taxon>Amphioxiformes</taxon>
        <taxon>Branchiostomatidae</taxon>
        <taxon>Branchiostoma</taxon>
    </lineage>
</organism>
<evidence type="ECO:0000313" key="13">
    <source>
        <dbReference type="EMBL" id="CAH1273243.1"/>
    </source>
</evidence>
<dbReference type="InterPro" id="IPR039993">
    <property type="entry name" value="NDUFB10"/>
</dbReference>
<evidence type="ECO:0000256" key="8">
    <source>
        <dbReference type="ARBA" id="ARBA00023128"/>
    </source>
</evidence>
<sequence length="183" mass="21580">MADQGDDGGPPQKKFDMANWGEAYTYYPGGDNTHLNPVMKTILASYYYTVDMPVTAIHDWIKSQKKSSYPYYHRKFRRVPGIEECDITDQVCMYEANEQFQRDHLIDQEILRLARQDWMRCCFQEGDSHYVNCRDFKNRLDSAQNGYDVKYGDLGVYGNAVKAFMKQKHRMIEERREAEKQQS</sequence>
<dbReference type="OrthoDB" id="6017729at2759"/>
<reference evidence="13" key="1">
    <citation type="submission" date="2022-01" db="EMBL/GenBank/DDBJ databases">
        <authorList>
            <person name="Braso-Vives M."/>
        </authorList>
    </citation>
    <scope>NUCLEOTIDE SEQUENCE</scope>
</reference>
<gene>
    <name evidence="13" type="primary">NDUFB10</name>
    <name evidence="13" type="ORF">BLAG_LOCUS24636</name>
</gene>
<dbReference type="PANTHER" id="PTHR13094">
    <property type="entry name" value="NADH-UBIQUINONE OXIDOREDUCTASE PDSW SUBUNIT"/>
    <property type="match status" value="1"/>
</dbReference>
<name>A0A8K0ADC5_BRALA</name>
<evidence type="ECO:0000256" key="6">
    <source>
        <dbReference type="ARBA" id="ARBA00022792"/>
    </source>
</evidence>
<keyword evidence="8" id="KW-0496">Mitochondrion</keyword>
<comment type="function">
    <text evidence="10">Accessory subunit that is involved in the functional assembly of the mitochondrial respiratory chain complex I. Complex I has an NADH dehydrogenase activity with ubiquinone as an immediate electron acceptor and mediates the transfer of electrons from NADH to the respiratory chain.</text>
</comment>
<evidence type="ECO:0000256" key="9">
    <source>
        <dbReference type="ARBA" id="ARBA00023136"/>
    </source>
</evidence>
<keyword evidence="6" id="KW-0999">Mitochondrion inner membrane</keyword>
<evidence type="ECO:0000313" key="14">
    <source>
        <dbReference type="Proteomes" id="UP000838412"/>
    </source>
</evidence>
<keyword evidence="4" id="KW-0813">Transport</keyword>
<proteinExistence type="inferred from homology"/>
<protein>
    <recommendedName>
        <fullName evidence="3">NADH dehydrogenase [ubiquinone] 1 beta subcomplex subunit 10</fullName>
    </recommendedName>
    <alternativeName>
        <fullName evidence="11">Complex I-PDSW</fullName>
    </alternativeName>
    <alternativeName>
        <fullName evidence="12">NADH-ubiquinone oxidoreductase PDSW subunit</fullName>
    </alternativeName>
</protein>
<dbReference type="AlphaFoldDB" id="A0A8K0ADC5"/>
<evidence type="ECO:0000256" key="3">
    <source>
        <dbReference type="ARBA" id="ARBA00014109"/>
    </source>
</evidence>
<evidence type="ECO:0000256" key="12">
    <source>
        <dbReference type="ARBA" id="ARBA00032549"/>
    </source>
</evidence>
<evidence type="ECO:0000256" key="5">
    <source>
        <dbReference type="ARBA" id="ARBA00022660"/>
    </source>
</evidence>
<keyword evidence="14" id="KW-1185">Reference proteome</keyword>
<evidence type="ECO:0000256" key="11">
    <source>
        <dbReference type="ARBA" id="ARBA00030372"/>
    </source>
</evidence>
<evidence type="ECO:0000256" key="4">
    <source>
        <dbReference type="ARBA" id="ARBA00022448"/>
    </source>
</evidence>
<evidence type="ECO:0000256" key="7">
    <source>
        <dbReference type="ARBA" id="ARBA00022982"/>
    </source>
</evidence>
<keyword evidence="7" id="KW-0249">Electron transport</keyword>
<dbReference type="Proteomes" id="UP000838412">
    <property type="component" value="Chromosome 9"/>
</dbReference>
<accession>A0A8K0ADC5</accession>